<feature type="compositionally biased region" description="Low complexity" evidence="1">
    <location>
        <begin position="772"/>
        <end position="795"/>
    </location>
</feature>
<name>A0A0H2RTD2_9AGAM</name>
<feature type="compositionally biased region" description="Polar residues" evidence="1">
    <location>
        <begin position="671"/>
        <end position="696"/>
    </location>
</feature>
<evidence type="ECO:0000313" key="3">
    <source>
        <dbReference type="EMBL" id="KLO14872.1"/>
    </source>
</evidence>
<accession>A0A0H2RTD2</accession>
<dbReference type="PANTHER" id="PTHR14905:SF7">
    <property type="entry name" value="VON WILLEBRAND FACTOR A DOMAIN-CONTAINING PROTEIN 7"/>
    <property type="match status" value="1"/>
</dbReference>
<dbReference type="AlphaFoldDB" id="A0A0H2RTD2"/>
<feature type="compositionally biased region" description="Basic and acidic residues" evidence="1">
    <location>
        <begin position="400"/>
        <end position="423"/>
    </location>
</feature>
<feature type="region of interest" description="Disordered" evidence="1">
    <location>
        <begin position="240"/>
        <end position="277"/>
    </location>
</feature>
<evidence type="ECO:0000313" key="4">
    <source>
        <dbReference type="Proteomes" id="UP000053477"/>
    </source>
</evidence>
<dbReference type="Pfam" id="PF07217">
    <property type="entry name" value="Het-C"/>
    <property type="match status" value="2"/>
</dbReference>
<dbReference type="OrthoDB" id="2506204at2759"/>
<evidence type="ECO:0000256" key="1">
    <source>
        <dbReference type="SAM" id="MobiDB-lite"/>
    </source>
</evidence>
<protein>
    <submittedName>
        <fullName evidence="3">Heterokaryon incompatibility Het-C</fullName>
    </submittedName>
</protein>
<sequence length="847" mass="93688">MAASTAPRFSLWKLILFVTLFCVLADCVYCFGAGSIPAYAFLHDRAFRHGDLANILTSIPKTPHHHTGGGGGLIDLFTTLTTKGLGAVLQGNAAAKFSKADVRRIYFGNWLRDYSQAVDVGGLSALTHETLLLIIQALGFMSFGYATREFHITPERLGVYLPVEHIDNPKRYAETEGDARKFHPQLRPPVNPKELEIDKKNGMKKYMATEGHSWDTSTAHIRRTLKECIALGRLVYLPNAPKQRHAHHTSRPRRDSTASVSTDGSRSEFSEDEDESEEDCEEMWEAFRLLGTALHTLEDLLAHSNWCELALRKMGHKEVFCHVGDNVLVRTPNGKAPPLVTGTFGSADFMHSILGEASDQLSQASVVDLTVHMEEAQSTSSFSTLRSFLASLPAVLKPSEKVEATEQLEERAKSHHFSERNQEQESVDSGDGDEGEGSGEDAGGEEEEEGHEGRRKDKGKGKAGPAHYAPSEEVQAFLFDVLTWRDGIARGVAAGIESIPGLGDLLEQLMDLLNQCVYTLLAPALIPIIKEVTLALHEQSQAVIDIRAQYEVFDDPNASDPTHSILAKDHVDLILNEPAGRVAQVVVEHTVDLIVHAWYERRDDPDKVVNKILEAFHHPYFASRHSLIQSIMFESMQAWLNEYKPDEREVILSSLTKEAVREGRNKRIGSMANSTEETFSTLSGEDSDGYGSTSALDESGVSHDPETALQDDLDSLAVDLSDRDRILPSTSNGRRIEDSQSLDEDNRVRGHQRTSRRRPPVKPALLHRRSTQESSAAESYASSAKSSDSLSTDSSIPRKKHGSGFTKFWTELVGWSADERSKSKPKSRSRSSDEDRASANTGEVEDE</sequence>
<feature type="region of interest" description="Disordered" evidence="1">
    <location>
        <begin position="816"/>
        <end position="847"/>
    </location>
</feature>
<gene>
    <name evidence="3" type="ORF">SCHPADRAFT_996248</name>
</gene>
<feature type="region of interest" description="Disordered" evidence="1">
    <location>
        <begin position="666"/>
        <end position="707"/>
    </location>
</feature>
<dbReference type="InterPro" id="IPR052577">
    <property type="entry name" value="VWA7"/>
</dbReference>
<feature type="region of interest" description="Disordered" evidence="1">
    <location>
        <begin position="724"/>
        <end position="803"/>
    </location>
</feature>
<organism evidence="3 4">
    <name type="scientific">Schizopora paradoxa</name>
    <dbReference type="NCBI Taxonomy" id="27342"/>
    <lineage>
        <taxon>Eukaryota</taxon>
        <taxon>Fungi</taxon>
        <taxon>Dikarya</taxon>
        <taxon>Basidiomycota</taxon>
        <taxon>Agaricomycotina</taxon>
        <taxon>Agaricomycetes</taxon>
        <taxon>Hymenochaetales</taxon>
        <taxon>Schizoporaceae</taxon>
        <taxon>Schizopora</taxon>
    </lineage>
</organism>
<dbReference type="PANTHER" id="PTHR14905">
    <property type="entry name" value="NG37"/>
    <property type="match status" value="1"/>
</dbReference>
<feature type="chain" id="PRO_5005202111" evidence="2">
    <location>
        <begin position="26"/>
        <end position="847"/>
    </location>
</feature>
<feature type="compositionally biased region" description="Acidic residues" evidence="1">
    <location>
        <begin position="425"/>
        <end position="450"/>
    </location>
</feature>
<keyword evidence="2" id="KW-0732">Signal</keyword>
<feature type="region of interest" description="Disordered" evidence="1">
    <location>
        <begin position="400"/>
        <end position="467"/>
    </location>
</feature>
<keyword evidence="4" id="KW-1185">Reference proteome</keyword>
<proteinExistence type="predicted"/>
<dbReference type="STRING" id="27342.A0A0H2RTD2"/>
<dbReference type="EMBL" id="KQ085937">
    <property type="protein sequence ID" value="KLO14872.1"/>
    <property type="molecule type" value="Genomic_DNA"/>
</dbReference>
<evidence type="ECO:0000256" key="2">
    <source>
        <dbReference type="SAM" id="SignalP"/>
    </source>
</evidence>
<feature type="compositionally biased region" description="Basic residues" evidence="1">
    <location>
        <begin position="749"/>
        <end position="769"/>
    </location>
</feature>
<feature type="compositionally biased region" description="Basic residues" evidence="1">
    <location>
        <begin position="242"/>
        <end position="251"/>
    </location>
</feature>
<dbReference type="InParanoid" id="A0A0H2RTD2"/>
<dbReference type="InterPro" id="IPR010816">
    <property type="entry name" value="Het-C"/>
</dbReference>
<feature type="signal peptide" evidence="2">
    <location>
        <begin position="1"/>
        <end position="25"/>
    </location>
</feature>
<feature type="compositionally biased region" description="Basic and acidic residues" evidence="1">
    <location>
        <begin position="734"/>
        <end position="748"/>
    </location>
</feature>
<reference evidence="3 4" key="1">
    <citation type="submission" date="2015-04" db="EMBL/GenBank/DDBJ databases">
        <title>Complete genome sequence of Schizopora paradoxa KUC8140, a cosmopolitan wood degrader in East Asia.</title>
        <authorList>
            <consortium name="DOE Joint Genome Institute"/>
            <person name="Min B."/>
            <person name="Park H."/>
            <person name="Jang Y."/>
            <person name="Kim J.-J."/>
            <person name="Kim K.H."/>
            <person name="Pangilinan J."/>
            <person name="Lipzen A."/>
            <person name="Riley R."/>
            <person name="Grigoriev I.V."/>
            <person name="Spatafora J.W."/>
            <person name="Choi I.-G."/>
        </authorList>
    </citation>
    <scope>NUCLEOTIDE SEQUENCE [LARGE SCALE GENOMIC DNA]</scope>
    <source>
        <strain evidence="3 4">KUC8140</strain>
    </source>
</reference>
<dbReference type="Proteomes" id="UP000053477">
    <property type="component" value="Unassembled WGS sequence"/>
</dbReference>